<dbReference type="InterPro" id="IPR036388">
    <property type="entry name" value="WH-like_DNA-bd_sf"/>
</dbReference>
<name>A0A323UYG0_9RHOO</name>
<sequence>MFATLGRIALLTRYYRDLLNFCLRKTRDRDAAADLAQESFTRVLAMQRAGQVVFEPGALLRQVALRAKIDLDRRAMVRQHEALDALDETLQPAASPHQQPEQVYASSRAVQAYLDTIDQLPPRCREAFTLYVFDDLPNKEIAERMGISLSMVNQYISRGKLACAACRDALEKDD</sequence>
<dbReference type="NCBIfam" id="TIGR02937">
    <property type="entry name" value="sigma70-ECF"/>
    <property type="match status" value="1"/>
</dbReference>
<evidence type="ECO:0000313" key="7">
    <source>
        <dbReference type="EMBL" id="PZA16256.1"/>
    </source>
</evidence>
<evidence type="ECO:0000259" key="6">
    <source>
        <dbReference type="Pfam" id="PF08281"/>
    </source>
</evidence>
<dbReference type="Pfam" id="PF08281">
    <property type="entry name" value="Sigma70_r4_2"/>
    <property type="match status" value="1"/>
</dbReference>
<reference evidence="7 8" key="1">
    <citation type="submission" date="2018-06" db="EMBL/GenBank/DDBJ databases">
        <title>Azoarcus communis strain SWub3 genome.</title>
        <authorList>
            <person name="Zorraquino Salvo V."/>
            <person name="Toubiana D."/>
            <person name="Blumwald E."/>
        </authorList>
    </citation>
    <scope>NUCLEOTIDE SEQUENCE [LARGE SCALE GENOMIC DNA]</scope>
    <source>
        <strain evidence="7 8">SWub3</strain>
    </source>
</reference>
<dbReference type="SUPFAM" id="SSF88946">
    <property type="entry name" value="Sigma2 domain of RNA polymerase sigma factors"/>
    <property type="match status" value="1"/>
</dbReference>
<evidence type="ECO:0000256" key="2">
    <source>
        <dbReference type="ARBA" id="ARBA00023015"/>
    </source>
</evidence>
<keyword evidence="3" id="KW-0731">Sigma factor</keyword>
<organism evidence="7 8">
    <name type="scientific">Parazoarcus communis SWub3 = DSM 12120</name>
    <dbReference type="NCBI Taxonomy" id="1121029"/>
    <lineage>
        <taxon>Bacteria</taxon>
        <taxon>Pseudomonadati</taxon>
        <taxon>Pseudomonadota</taxon>
        <taxon>Betaproteobacteria</taxon>
        <taxon>Rhodocyclales</taxon>
        <taxon>Zoogloeaceae</taxon>
        <taxon>Parazoarcus</taxon>
    </lineage>
</organism>
<comment type="caution">
    <text evidence="7">The sequence shown here is derived from an EMBL/GenBank/DDBJ whole genome shotgun (WGS) entry which is preliminary data.</text>
</comment>
<protein>
    <submittedName>
        <fullName evidence="7">RNA polymerase sigma factor</fullName>
    </submittedName>
</protein>
<dbReference type="Proteomes" id="UP000248259">
    <property type="component" value="Unassembled WGS sequence"/>
</dbReference>
<accession>A0A323UYG0</accession>
<dbReference type="InterPro" id="IPR007627">
    <property type="entry name" value="RNA_pol_sigma70_r2"/>
</dbReference>
<dbReference type="GO" id="GO:0003677">
    <property type="term" value="F:DNA binding"/>
    <property type="evidence" value="ECO:0007669"/>
    <property type="project" value="InterPro"/>
</dbReference>
<evidence type="ECO:0000259" key="5">
    <source>
        <dbReference type="Pfam" id="PF04542"/>
    </source>
</evidence>
<evidence type="ECO:0000256" key="1">
    <source>
        <dbReference type="ARBA" id="ARBA00010641"/>
    </source>
</evidence>
<dbReference type="SUPFAM" id="SSF88659">
    <property type="entry name" value="Sigma3 and sigma4 domains of RNA polymerase sigma factors"/>
    <property type="match status" value="1"/>
</dbReference>
<dbReference type="OrthoDB" id="9783733at2"/>
<keyword evidence="2" id="KW-0805">Transcription regulation</keyword>
<dbReference type="GO" id="GO:0006352">
    <property type="term" value="P:DNA-templated transcription initiation"/>
    <property type="evidence" value="ECO:0007669"/>
    <property type="project" value="InterPro"/>
</dbReference>
<dbReference type="Pfam" id="PF04542">
    <property type="entry name" value="Sigma70_r2"/>
    <property type="match status" value="1"/>
</dbReference>
<dbReference type="AlphaFoldDB" id="A0A323UYG0"/>
<dbReference type="InterPro" id="IPR014284">
    <property type="entry name" value="RNA_pol_sigma-70_dom"/>
</dbReference>
<dbReference type="Gene3D" id="1.10.1740.10">
    <property type="match status" value="1"/>
</dbReference>
<dbReference type="GO" id="GO:0016987">
    <property type="term" value="F:sigma factor activity"/>
    <property type="evidence" value="ECO:0007669"/>
    <property type="project" value="UniProtKB-KW"/>
</dbReference>
<dbReference type="PANTHER" id="PTHR43133:SF63">
    <property type="entry name" value="RNA POLYMERASE SIGMA FACTOR FECI-RELATED"/>
    <property type="match status" value="1"/>
</dbReference>
<dbReference type="InterPro" id="IPR039425">
    <property type="entry name" value="RNA_pol_sigma-70-like"/>
</dbReference>
<feature type="domain" description="RNA polymerase sigma factor 70 region 4 type 2" evidence="6">
    <location>
        <begin position="112"/>
        <end position="163"/>
    </location>
</feature>
<dbReference type="EMBL" id="QKOE01000008">
    <property type="protein sequence ID" value="PZA16256.1"/>
    <property type="molecule type" value="Genomic_DNA"/>
</dbReference>
<dbReference type="InterPro" id="IPR013325">
    <property type="entry name" value="RNA_pol_sigma_r2"/>
</dbReference>
<keyword evidence="8" id="KW-1185">Reference proteome</keyword>
<evidence type="ECO:0000256" key="3">
    <source>
        <dbReference type="ARBA" id="ARBA00023082"/>
    </source>
</evidence>
<dbReference type="RefSeq" id="WP_110525254.1">
    <property type="nucleotide sequence ID" value="NZ_QKOE01000008.1"/>
</dbReference>
<feature type="domain" description="RNA polymerase sigma-70 region 2" evidence="5">
    <location>
        <begin position="10"/>
        <end position="74"/>
    </location>
</feature>
<evidence type="ECO:0000313" key="8">
    <source>
        <dbReference type="Proteomes" id="UP000248259"/>
    </source>
</evidence>
<dbReference type="PANTHER" id="PTHR43133">
    <property type="entry name" value="RNA POLYMERASE ECF-TYPE SIGMA FACTO"/>
    <property type="match status" value="1"/>
</dbReference>
<proteinExistence type="inferred from homology"/>
<comment type="similarity">
    <text evidence="1">Belongs to the sigma-70 factor family. ECF subfamily.</text>
</comment>
<dbReference type="InterPro" id="IPR013324">
    <property type="entry name" value="RNA_pol_sigma_r3/r4-like"/>
</dbReference>
<dbReference type="CDD" id="cd06171">
    <property type="entry name" value="Sigma70_r4"/>
    <property type="match status" value="1"/>
</dbReference>
<evidence type="ECO:0000256" key="4">
    <source>
        <dbReference type="ARBA" id="ARBA00023163"/>
    </source>
</evidence>
<gene>
    <name evidence="7" type="ORF">DNK49_12460</name>
</gene>
<keyword evidence="4" id="KW-0804">Transcription</keyword>
<dbReference type="InterPro" id="IPR013249">
    <property type="entry name" value="RNA_pol_sigma70_r4_t2"/>
</dbReference>
<dbReference type="Gene3D" id="1.10.10.10">
    <property type="entry name" value="Winged helix-like DNA-binding domain superfamily/Winged helix DNA-binding domain"/>
    <property type="match status" value="1"/>
</dbReference>